<evidence type="ECO:0000313" key="2">
    <source>
        <dbReference type="EMBL" id="MFC0313640.1"/>
    </source>
</evidence>
<dbReference type="RefSeq" id="WP_382360191.1">
    <property type="nucleotide sequence ID" value="NZ_JBHLWV010000006.1"/>
</dbReference>
<gene>
    <name evidence="2" type="ORF">ACFFJD_02075</name>
</gene>
<keyword evidence="1" id="KW-0472">Membrane</keyword>
<keyword evidence="1" id="KW-0812">Transmembrane</keyword>
<feature type="transmembrane region" description="Helical" evidence="1">
    <location>
        <begin position="20"/>
        <end position="39"/>
    </location>
</feature>
<accession>A0ABV6H435</accession>
<protein>
    <submittedName>
        <fullName evidence="2">Uncharacterized protein</fullName>
    </submittedName>
</protein>
<evidence type="ECO:0000256" key="1">
    <source>
        <dbReference type="SAM" id="Phobius"/>
    </source>
</evidence>
<keyword evidence="3" id="KW-1185">Reference proteome</keyword>
<organism evidence="2 3">
    <name type="scientific">Gordonia phosphorivorans</name>
    <dbReference type="NCBI Taxonomy" id="1056982"/>
    <lineage>
        <taxon>Bacteria</taxon>
        <taxon>Bacillati</taxon>
        <taxon>Actinomycetota</taxon>
        <taxon>Actinomycetes</taxon>
        <taxon>Mycobacteriales</taxon>
        <taxon>Gordoniaceae</taxon>
        <taxon>Gordonia</taxon>
    </lineage>
</organism>
<name>A0ABV6H435_9ACTN</name>
<dbReference type="EMBL" id="JBHLWV010000006">
    <property type="protein sequence ID" value="MFC0313640.1"/>
    <property type="molecule type" value="Genomic_DNA"/>
</dbReference>
<proteinExistence type="predicted"/>
<sequence>MVGMLAAIVGGFSWTEPAAIWLFAIVAVDVVVSCAWMTVKRLIGQARTRRGAP</sequence>
<dbReference type="Proteomes" id="UP001589783">
    <property type="component" value="Unassembled WGS sequence"/>
</dbReference>
<comment type="caution">
    <text evidence="2">The sequence shown here is derived from an EMBL/GenBank/DDBJ whole genome shotgun (WGS) entry which is preliminary data.</text>
</comment>
<keyword evidence="1" id="KW-1133">Transmembrane helix</keyword>
<reference evidence="2 3" key="1">
    <citation type="submission" date="2024-09" db="EMBL/GenBank/DDBJ databases">
        <authorList>
            <person name="Sun Q."/>
            <person name="Mori K."/>
        </authorList>
    </citation>
    <scope>NUCLEOTIDE SEQUENCE [LARGE SCALE GENOMIC DNA]</scope>
    <source>
        <strain evidence="2 3">CCM 7957</strain>
    </source>
</reference>
<evidence type="ECO:0000313" key="3">
    <source>
        <dbReference type="Proteomes" id="UP001589783"/>
    </source>
</evidence>